<comment type="caution">
    <text evidence="2">The sequence shown here is derived from an EMBL/GenBank/DDBJ whole genome shotgun (WGS) entry which is preliminary data.</text>
</comment>
<gene>
    <name evidence="2" type="ORF">III_02271</name>
</gene>
<dbReference type="AlphaFoldDB" id="A0ABC9R6V5"/>
<dbReference type="InterPro" id="IPR044929">
    <property type="entry name" value="DNA/RNA_non-sp_Endonuclease_sf"/>
</dbReference>
<dbReference type="EMBL" id="AHEV01000012">
    <property type="protein sequence ID" value="EJR41844.1"/>
    <property type="molecule type" value="Genomic_DNA"/>
</dbReference>
<proteinExistence type="predicted"/>
<feature type="domain" description="Type VII secretion system protein EssD-like" evidence="1">
    <location>
        <begin position="34"/>
        <end position="157"/>
    </location>
</feature>
<dbReference type="Proteomes" id="UP000006976">
    <property type="component" value="Unassembled WGS sequence"/>
</dbReference>
<accession>A0ABC9R6V5</accession>
<dbReference type="Pfam" id="PF13930">
    <property type="entry name" value="Endonuclea_NS_2"/>
    <property type="match status" value="1"/>
</dbReference>
<evidence type="ECO:0000313" key="3">
    <source>
        <dbReference type="Proteomes" id="UP000006976"/>
    </source>
</evidence>
<reference evidence="2 3" key="1">
    <citation type="submission" date="2012-04" db="EMBL/GenBank/DDBJ databases">
        <title>The Genome Sequence of Bacillus cereus VD078.</title>
        <authorList>
            <consortium name="The Broad Institute Genome Sequencing Platform"/>
            <consortium name="The Broad Institute Genome Sequencing Center for Infectious Disease"/>
            <person name="Feldgarden M."/>
            <person name="Van der Auwera G.A."/>
            <person name="Mahillon J."/>
            <person name="Duprez V."/>
            <person name="Timmery S."/>
            <person name="Mattelet C."/>
            <person name="Dierick K."/>
            <person name="Sun M."/>
            <person name="Yu Z."/>
            <person name="Zhu L."/>
            <person name="Hu X."/>
            <person name="Shank E.B."/>
            <person name="Swiecicka I."/>
            <person name="Hansen B.M."/>
            <person name="Andrup L."/>
            <person name="Young S.K."/>
            <person name="Zeng Q."/>
            <person name="Gargeya S."/>
            <person name="Fitzgerald M."/>
            <person name="Haas B."/>
            <person name="Abouelleil A."/>
            <person name="Alvarado L."/>
            <person name="Arachchi H.M."/>
            <person name="Berlin A."/>
            <person name="Chapman S.B."/>
            <person name="Goldberg J."/>
            <person name="Griggs A."/>
            <person name="Gujja S."/>
            <person name="Hansen M."/>
            <person name="Howarth C."/>
            <person name="Imamovic A."/>
            <person name="Larimer J."/>
            <person name="McCowen C."/>
            <person name="Montmayeur A."/>
            <person name="Murphy C."/>
            <person name="Neiman D."/>
            <person name="Pearson M."/>
            <person name="Priest M."/>
            <person name="Roberts A."/>
            <person name="Saif S."/>
            <person name="Shea T."/>
            <person name="Sisk P."/>
            <person name="Sykes S."/>
            <person name="Wortman J."/>
            <person name="Nusbaum C."/>
            <person name="Birren B."/>
        </authorList>
    </citation>
    <scope>NUCLEOTIDE SEQUENCE [LARGE SCALE GENOMIC DNA]</scope>
    <source>
        <strain evidence="2 3">VD078</strain>
    </source>
</reference>
<organism evidence="2 3">
    <name type="scientific">Bacillus mycoides</name>
    <dbReference type="NCBI Taxonomy" id="1405"/>
    <lineage>
        <taxon>Bacteria</taxon>
        <taxon>Bacillati</taxon>
        <taxon>Bacillota</taxon>
        <taxon>Bacilli</taxon>
        <taxon>Bacillales</taxon>
        <taxon>Bacillaceae</taxon>
        <taxon>Bacillus</taxon>
        <taxon>Bacillus cereus group</taxon>
    </lineage>
</organism>
<protein>
    <recommendedName>
        <fullName evidence="1">Type VII secretion system protein EssD-like domain-containing protein</fullName>
    </recommendedName>
</protein>
<evidence type="ECO:0000259" key="1">
    <source>
        <dbReference type="Pfam" id="PF13930"/>
    </source>
</evidence>
<dbReference type="InterPro" id="IPR044927">
    <property type="entry name" value="Endonuclea_NS_2"/>
</dbReference>
<dbReference type="Gene3D" id="3.40.570.10">
    <property type="entry name" value="Extracellular Endonuclease, subunit A"/>
    <property type="match status" value="1"/>
</dbReference>
<sequence length="177" mass="19804">MESGGVKGTEKSTVKVDYGDQFTKEKRKKVLRPDVEYTSKEGYTYTTDSEGRVASCEGSLQLGDGKRNNYAQRVVGGDDRLVDDDDGGHLIATIFKGSGNMDNLVPMNSNLNRGEWKKLEIEWAEALKLGDEVKVKILPNYNGGSKRPDSFFIRYRIGDGTWETKHFDNVRGGKLDE</sequence>
<evidence type="ECO:0000313" key="2">
    <source>
        <dbReference type="EMBL" id="EJR41844.1"/>
    </source>
</evidence>
<name>A0ABC9R6V5_BACMY</name>